<feature type="region of interest" description="N-terminal hotdog fold" evidence="4">
    <location>
        <begin position="1283"/>
        <end position="1418"/>
    </location>
</feature>
<dbReference type="InterPro" id="IPR016039">
    <property type="entry name" value="Thiolase-like"/>
</dbReference>
<dbReference type="GO" id="GO:0004315">
    <property type="term" value="F:3-oxoacyl-[acyl-carrier-protein] synthase activity"/>
    <property type="evidence" value="ECO:0007669"/>
    <property type="project" value="InterPro"/>
</dbReference>
<evidence type="ECO:0000256" key="4">
    <source>
        <dbReference type="PROSITE-ProRule" id="PRU01363"/>
    </source>
</evidence>
<dbReference type="InterPro" id="IPR029058">
    <property type="entry name" value="AB_hydrolase_fold"/>
</dbReference>
<dbReference type="SMART" id="SM00827">
    <property type="entry name" value="PKS_AT"/>
    <property type="match status" value="1"/>
</dbReference>
<dbReference type="InterPro" id="IPR016036">
    <property type="entry name" value="Malonyl_transacylase_ACP-bd"/>
</dbReference>
<dbReference type="InterPro" id="IPR030918">
    <property type="entry name" value="PT_fungal_PKS"/>
</dbReference>
<dbReference type="PANTHER" id="PTHR43775:SF37">
    <property type="entry name" value="SI:DKEY-61P9.11"/>
    <property type="match status" value="1"/>
</dbReference>
<evidence type="ECO:0000259" key="6">
    <source>
        <dbReference type="PROSITE" id="PS50075"/>
    </source>
</evidence>
<evidence type="ECO:0000256" key="5">
    <source>
        <dbReference type="SAM" id="MobiDB-lite"/>
    </source>
</evidence>
<evidence type="ECO:0000259" key="8">
    <source>
        <dbReference type="PROSITE" id="PS52019"/>
    </source>
</evidence>
<evidence type="ECO:0000256" key="1">
    <source>
        <dbReference type="ARBA" id="ARBA00022450"/>
    </source>
</evidence>
<evidence type="ECO:0000313" key="9">
    <source>
        <dbReference type="EMBL" id="OJJ37839.1"/>
    </source>
</evidence>
<dbReference type="VEuPathDB" id="FungiDB:ASPWEDRAFT_59198"/>
<dbReference type="InterPro" id="IPR009081">
    <property type="entry name" value="PP-bd_ACP"/>
</dbReference>
<dbReference type="SUPFAM" id="SSF53901">
    <property type="entry name" value="Thiolase-like"/>
    <property type="match status" value="1"/>
</dbReference>
<dbReference type="InterPro" id="IPR049900">
    <property type="entry name" value="PKS_mFAS_DH"/>
</dbReference>
<dbReference type="FunFam" id="3.10.129.110:FF:000001">
    <property type="entry name" value="Sterigmatocystin biosynthesis polyketide synthase"/>
    <property type="match status" value="1"/>
</dbReference>
<reference evidence="10" key="1">
    <citation type="journal article" date="2017" name="Genome Biol.">
        <title>Comparative genomics reveals high biological diversity and specific adaptations in the industrially and medically important fungal genus Aspergillus.</title>
        <authorList>
            <person name="de Vries R.P."/>
            <person name="Riley R."/>
            <person name="Wiebenga A."/>
            <person name="Aguilar-Osorio G."/>
            <person name="Amillis S."/>
            <person name="Uchima C.A."/>
            <person name="Anderluh G."/>
            <person name="Asadollahi M."/>
            <person name="Askin M."/>
            <person name="Barry K."/>
            <person name="Battaglia E."/>
            <person name="Bayram O."/>
            <person name="Benocci T."/>
            <person name="Braus-Stromeyer S.A."/>
            <person name="Caldana C."/>
            <person name="Canovas D."/>
            <person name="Cerqueira G.C."/>
            <person name="Chen F."/>
            <person name="Chen W."/>
            <person name="Choi C."/>
            <person name="Clum A."/>
            <person name="Dos Santos R.A."/>
            <person name="Damasio A.R."/>
            <person name="Diallinas G."/>
            <person name="Emri T."/>
            <person name="Fekete E."/>
            <person name="Flipphi M."/>
            <person name="Freyberg S."/>
            <person name="Gallo A."/>
            <person name="Gournas C."/>
            <person name="Habgood R."/>
            <person name="Hainaut M."/>
            <person name="Harispe M.L."/>
            <person name="Henrissat B."/>
            <person name="Hilden K.S."/>
            <person name="Hope R."/>
            <person name="Hossain A."/>
            <person name="Karabika E."/>
            <person name="Karaffa L."/>
            <person name="Karanyi Z."/>
            <person name="Krasevec N."/>
            <person name="Kuo A."/>
            <person name="Kusch H."/>
            <person name="LaButti K."/>
            <person name="Lagendijk E.L."/>
            <person name="Lapidus A."/>
            <person name="Levasseur A."/>
            <person name="Lindquist E."/>
            <person name="Lipzen A."/>
            <person name="Logrieco A.F."/>
            <person name="MacCabe A."/>
            <person name="Maekelae M.R."/>
            <person name="Malavazi I."/>
            <person name="Melin P."/>
            <person name="Meyer V."/>
            <person name="Mielnichuk N."/>
            <person name="Miskei M."/>
            <person name="Molnar A.P."/>
            <person name="Mule G."/>
            <person name="Ngan C.Y."/>
            <person name="Orejas M."/>
            <person name="Orosz E."/>
            <person name="Ouedraogo J.P."/>
            <person name="Overkamp K.M."/>
            <person name="Park H.-S."/>
            <person name="Perrone G."/>
            <person name="Piumi F."/>
            <person name="Punt P.J."/>
            <person name="Ram A.F."/>
            <person name="Ramon A."/>
            <person name="Rauscher S."/>
            <person name="Record E."/>
            <person name="Riano-Pachon D.M."/>
            <person name="Robert V."/>
            <person name="Roehrig J."/>
            <person name="Ruller R."/>
            <person name="Salamov A."/>
            <person name="Salih N.S."/>
            <person name="Samson R.A."/>
            <person name="Sandor E."/>
            <person name="Sanguinetti M."/>
            <person name="Schuetze T."/>
            <person name="Sepcic K."/>
            <person name="Shelest E."/>
            <person name="Sherlock G."/>
            <person name="Sophianopoulou V."/>
            <person name="Squina F.M."/>
            <person name="Sun H."/>
            <person name="Susca A."/>
            <person name="Todd R.B."/>
            <person name="Tsang A."/>
            <person name="Unkles S.E."/>
            <person name="van de Wiele N."/>
            <person name="van Rossen-Uffink D."/>
            <person name="Oliveira J.V."/>
            <person name="Vesth T.C."/>
            <person name="Visser J."/>
            <person name="Yu J.-H."/>
            <person name="Zhou M."/>
            <person name="Andersen M.R."/>
            <person name="Archer D.B."/>
            <person name="Baker S.E."/>
            <person name="Benoit I."/>
            <person name="Brakhage A.A."/>
            <person name="Braus G.H."/>
            <person name="Fischer R."/>
            <person name="Frisvad J.C."/>
            <person name="Goldman G.H."/>
            <person name="Houbraken J."/>
            <person name="Oakley B."/>
            <person name="Pocsi I."/>
            <person name="Scazzocchio C."/>
            <person name="Seiboth B."/>
            <person name="vanKuyk P.A."/>
            <person name="Wortman J."/>
            <person name="Dyer P.S."/>
            <person name="Grigoriev I.V."/>
        </authorList>
    </citation>
    <scope>NUCLEOTIDE SEQUENCE [LARGE SCALE GENOMIC DNA]</scope>
    <source>
        <strain evidence="10">DTO 134E9</strain>
    </source>
</reference>
<dbReference type="STRING" id="1073089.A0A1L9RSF2"/>
<dbReference type="Pfam" id="PF00550">
    <property type="entry name" value="PP-binding"/>
    <property type="match status" value="2"/>
</dbReference>
<dbReference type="InterPro" id="IPR016035">
    <property type="entry name" value="Acyl_Trfase/lysoPLipase"/>
</dbReference>
<dbReference type="InterPro" id="IPR050091">
    <property type="entry name" value="PKS_NRPS_Biosynth_Enz"/>
</dbReference>
<sequence length="2108" mass="229624">MTDQSDTLNLILLGDQTGNVSSLAKRLLLDAPQNVAQSEFVRDASAALRALTDRLRPFHRESLPRFDTVHALAAIYHESNGNCHPAIASTLLAIVQLLQLFRYLEGKPRRPDTNQDTAVVGFCTGSLVAAAYAACVSLDDLKALAVPTVCIAFQMGLQASTASNMLYEQGSTLESWSTAISKITEDEVLSALSVYDAGGMLSLRHRCFVSAVSLNSVTVSGSPPALQRFTDGLKTSQPELKLRPLPIFSAYHASHIHAVLDFPSFLARAGVDPELLASFPTSKTLLCPLTGKPVESPNALGLFRSVVHHTLQAPLRLDLVVDQCVAQIKASNKTSITLDVVGPTPGAESVAAALRSRTQAPVSVRELVALDTRKDRSPSAYSNAPLAIVGLSGRFPGADNAEELWRVLEAGLDMHRVIPKDRFDADHHVDPSGKAKNTSWTPYGCFIDRPGEFDPRFFNMSPREALQTDPMQRLALVTAYEALEMSGYVANRTRSTALNRIGTFYGQTSDDYREVNASQDIGTYFITGGIRAFGPGRINYHFKFEGPSFNVDTACSSSLAAIQLACTSLWSGDCDTAVAGGLSVLTSPDLFSGLSRGQFLSQTGPCKTFDNAADGYCRADGVGSVVIKRLSDAELDNDNILAVILGAATNHSANAVSITHPHAGAQSNLYRQVLQQSGVDALDVGYVEMHGTGTQAGDGTEMRSVVDVFAPERRGRNANNPLYVGAIKANIGHGEASSGVSSLIKSILMFKKGFIPPHIGIKNEINKGFPDLEARNVRIAMAKTPLPPPKGQKRTVLVNNFSAAGGNTALLIQEPPSVDRKEIDPRPSHAVTVSGHTVSALDNNIQRLVEHLSSNPDILPGDLSYSTTARRTHYRFRVTVAEPSTERIRVALETKRELGASKSQSTDKNDVIFVFTGQGASYPALAQELYATSTQFRADISLFDGIAKQQGYTSFLPLVDGSVSDLTQLSAIQTQVGLVAIQIALSRLWKSWGIIPTAVVGHSLGEYAALQVSGVLSISDAIFLAGHRARLLEGRCRMYTHSMLAVSEAFAVLEPVLSGFPNIELACANSPREAVFAGKREAIDDLERELSSAHIRSTKLQVPFAFHSAQVDPILDDLEGAAKAINMGPPQIPIISSLAGKPLGLDDRIDASYIRNHYQGLANESTTFIEIGPHPICLGMIRGILGDGPLRLATLRRKENPWKVIVSSLAFLHDQGFAINWSEYHRDFNHTHRLLTLPSYCFDNKNYWMEYRNNWTLRKGDAVSTTGPVSQDQEPKKLSSSVHRVVEQHYDEPEPIVVFETELWDSQLHSAVSGHRVNGAALCPSSIYADIALTTAHHIQQENKSGISSPGPNVTDMEVVQPLIIKTPIEEETRVLRLVAHINRASQTVRVEYITLTADRKTTTKHAHCVVEYGSPDKWLGRWSHHLHLVQEHIDGLEKKATLGEVSKITSRLAYRLFSSLVDYAPQYQRMDQVLLASDLFEASATVNLDDRGDDASFHCSPYWIDALAHLSGFVMNGNETIDYNEAVYISHGWEGMRFAKPLVSGGHYTTYVRMLPSDKTMVGGDVWILHDGEIVGLIENLRFQRVPRSVLDMLLPPVAVNPVKRGPQKTRQPASPKPQISPKPSTSVQKPKDPFLDLIAVELGLSPSELSPGDHLGDLGVDSLMALTLVARLKEEFSIDISHSQFLECTTLSQLLTVLNPDHGLSDSVPSDAVITDHPIDRVIPYDDAWPSSGSSISEVVTPDSTPDDTADLVRSIIMQETGLATEDLEPSADLVSLGIDSLMSLTVLGKLREEGVELPMDFFLQNPTMNEVLGALVADNKHLQLEPVARKDYQARLVLLQRRSNQSSNKTLFLFPDGSGSPVSYGALEELHADFDVYGLVCPFLNSPNHYTTGIEGVVSEYLAILKKHSPRGPYHLGGWSVGGVLAYEASKQLIEAGDEVHTLVLIDAPCPTVLPPMSSSLIDFLNSIGVFDRSHPNSSELPDAKRQLVLDHFNATVKNLARYKPTRLASPPLRPLTTFVIWAKEGVCYAPDDPRLKANPSLATDATATWILNDRSDLGPRGWETLLPLKDIATKSVPGNHFTMMQTPNIGELSRQLRTILTALA</sequence>
<dbReference type="SUPFAM" id="SSF52151">
    <property type="entry name" value="FabD/lysophospholipase-like"/>
    <property type="match status" value="1"/>
</dbReference>
<dbReference type="Gene3D" id="3.30.70.3290">
    <property type="match status" value="1"/>
</dbReference>
<dbReference type="SMART" id="SM00825">
    <property type="entry name" value="PKS_KS"/>
    <property type="match status" value="1"/>
</dbReference>
<dbReference type="InterPro" id="IPR042104">
    <property type="entry name" value="PKS_dehydratase_sf"/>
</dbReference>
<dbReference type="InterPro" id="IPR032088">
    <property type="entry name" value="SAT"/>
</dbReference>
<feature type="domain" description="PKS/mFAS DH" evidence="8">
    <location>
        <begin position="1283"/>
        <end position="1593"/>
    </location>
</feature>
<dbReference type="Gene3D" id="3.40.366.10">
    <property type="entry name" value="Malonyl-Coenzyme A Acyl Carrier Protein, domain 2"/>
    <property type="match status" value="2"/>
</dbReference>
<dbReference type="PROSITE" id="PS50075">
    <property type="entry name" value="CARRIER"/>
    <property type="match status" value="2"/>
</dbReference>
<dbReference type="PROSITE" id="PS00606">
    <property type="entry name" value="KS3_1"/>
    <property type="match status" value="1"/>
</dbReference>
<evidence type="ECO:0000256" key="3">
    <source>
        <dbReference type="ARBA" id="ARBA00022679"/>
    </source>
</evidence>
<dbReference type="SUPFAM" id="SSF55048">
    <property type="entry name" value="Probable ACP-binding domain of malonyl-CoA ACP transacylase"/>
    <property type="match status" value="1"/>
</dbReference>
<dbReference type="CDD" id="cd00833">
    <property type="entry name" value="PKS"/>
    <property type="match status" value="1"/>
</dbReference>
<dbReference type="PROSITE" id="PS00012">
    <property type="entry name" value="PHOSPHOPANTETHEINE"/>
    <property type="match status" value="2"/>
</dbReference>
<keyword evidence="2" id="KW-0597">Phosphoprotein</keyword>
<feature type="region of interest" description="Disordered" evidence="5">
    <location>
        <begin position="1603"/>
        <end position="1632"/>
    </location>
</feature>
<dbReference type="GeneID" id="63754283"/>
<dbReference type="InterPro" id="IPR001031">
    <property type="entry name" value="Thioesterase"/>
</dbReference>
<dbReference type="Pfam" id="PF02801">
    <property type="entry name" value="Ketoacyl-synt_C"/>
    <property type="match status" value="1"/>
</dbReference>
<dbReference type="EMBL" id="KV878211">
    <property type="protein sequence ID" value="OJJ37839.1"/>
    <property type="molecule type" value="Genomic_DNA"/>
</dbReference>
<feature type="active site" description="Proton donor; for dehydratase activity" evidence="4">
    <location>
        <position position="1506"/>
    </location>
</feature>
<dbReference type="InterPro" id="IPR006162">
    <property type="entry name" value="Ppantetheine_attach_site"/>
</dbReference>
<protein>
    <recommendedName>
        <fullName evidence="11">Carrier domain-containing protein</fullName>
    </recommendedName>
</protein>
<dbReference type="Gene3D" id="3.40.47.10">
    <property type="match status" value="1"/>
</dbReference>
<dbReference type="Pfam" id="PF00109">
    <property type="entry name" value="ketoacyl-synt"/>
    <property type="match status" value="1"/>
</dbReference>
<dbReference type="NCBIfam" id="TIGR04532">
    <property type="entry name" value="PT_fungal_PKS"/>
    <property type="match status" value="1"/>
</dbReference>
<feature type="domain" description="Ketosynthase family 3 (KS3)" evidence="7">
    <location>
        <begin position="383"/>
        <end position="814"/>
    </location>
</feature>
<dbReference type="PANTHER" id="PTHR43775">
    <property type="entry name" value="FATTY ACID SYNTHASE"/>
    <property type="match status" value="1"/>
</dbReference>
<dbReference type="InterPro" id="IPR020841">
    <property type="entry name" value="PKS_Beta-ketoAc_synthase_dom"/>
</dbReference>
<feature type="region of interest" description="C-terminal hotdog fold" evidence="4">
    <location>
        <begin position="1444"/>
        <end position="1593"/>
    </location>
</feature>
<accession>A0A1L9RSF2</accession>
<dbReference type="Pfam" id="PF14765">
    <property type="entry name" value="PS-DH"/>
    <property type="match status" value="1"/>
</dbReference>
<dbReference type="InterPro" id="IPR020806">
    <property type="entry name" value="PKS_PP-bd"/>
</dbReference>
<dbReference type="InterPro" id="IPR014030">
    <property type="entry name" value="Ketoacyl_synth_N"/>
</dbReference>
<dbReference type="SUPFAM" id="SSF47336">
    <property type="entry name" value="ACP-like"/>
    <property type="match status" value="2"/>
</dbReference>
<keyword evidence="3" id="KW-0808">Transferase</keyword>
<feature type="domain" description="Carrier" evidence="6">
    <location>
        <begin position="1749"/>
        <end position="1822"/>
    </location>
</feature>
<dbReference type="SUPFAM" id="SSF53474">
    <property type="entry name" value="alpha/beta-Hydrolases"/>
    <property type="match status" value="1"/>
</dbReference>
<dbReference type="Pfam" id="PF22621">
    <property type="entry name" value="CurL-like_PKS_C"/>
    <property type="match status" value="1"/>
</dbReference>
<evidence type="ECO:0000313" key="10">
    <source>
        <dbReference type="Proteomes" id="UP000184383"/>
    </source>
</evidence>
<organism evidence="9 10">
    <name type="scientific">Aspergillus wentii DTO 134E9</name>
    <dbReference type="NCBI Taxonomy" id="1073089"/>
    <lineage>
        <taxon>Eukaryota</taxon>
        <taxon>Fungi</taxon>
        <taxon>Dikarya</taxon>
        <taxon>Ascomycota</taxon>
        <taxon>Pezizomycotina</taxon>
        <taxon>Eurotiomycetes</taxon>
        <taxon>Eurotiomycetidae</taxon>
        <taxon>Eurotiales</taxon>
        <taxon>Aspergillaceae</taxon>
        <taxon>Aspergillus</taxon>
        <taxon>Aspergillus subgen. Cremei</taxon>
    </lineage>
</organism>
<dbReference type="InterPro" id="IPR014043">
    <property type="entry name" value="Acyl_transferase_dom"/>
</dbReference>
<dbReference type="GO" id="GO:0006633">
    <property type="term" value="P:fatty acid biosynthetic process"/>
    <property type="evidence" value="ECO:0007669"/>
    <property type="project" value="InterPro"/>
</dbReference>
<evidence type="ECO:0008006" key="11">
    <source>
        <dbReference type="Google" id="ProtNLM"/>
    </source>
</evidence>
<dbReference type="Gene3D" id="3.10.129.110">
    <property type="entry name" value="Polyketide synthase dehydratase"/>
    <property type="match status" value="1"/>
</dbReference>
<dbReference type="InterPro" id="IPR049551">
    <property type="entry name" value="PKS_DH_C"/>
</dbReference>
<dbReference type="RefSeq" id="XP_040691515.1">
    <property type="nucleotide sequence ID" value="XM_040838435.1"/>
</dbReference>
<dbReference type="SMART" id="SM00823">
    <property type="entry name" value="PKS_PP"/>
    <property type="match status" value="2"/>
</dbReference>
<dbReference type="Gene3D" id="1.10.1200.10">
    <property type="entry name" value="ACP-like"/>
    <property type="match status" value="2"/>
</dbReference>
<proteinExistence type="predicted"/>
<dbReference type="GO" id="GO:0044550">
    <property type="term" value="P:secondary metabolite biosynthetic process"/>
    <property type="evidence" value="ECO:0007669"/>
    <property type="project" value="UniProtKB-ARBA"/>
</dbReference>
<keyword evidence="1" id="KW-0596">Phosphopantetheine</keyword>
<evidence type="ECO:0000259" key="7">
    <source>
        <dbReference type="PROSITE" id="PS52004"/>
    </source>
</evidence>
<dbReference type="InterPro" id="IPR036736">
    <property type="entry name" value="ACP-like_sf"/>
</dbReference>
<gene>
    <name evidence="9" type="ORF">ASPWEDRAFT_59198</name>
</gene>
<dbReference type="Pfam" id="PF16073">
    <property type="entry name" value="SAT"/>
    <property type="match status" value="1"/>
</dbReference>
<dbReference type="Gene3D" id="3.40.50.1820">
    <property type="entry name" value="alpha/beta hydrolase"/>
    <property type="match status" value="1"/>
</dbReference>
<dbReference type="PROSITE" id="PS52004">
    <property type="entry name" value="KS3_2"/>
    <property type="match status" value="1"/>
</dbReference>
<dbReference type="GO" id="GO:0031177">
    <property type="term" value="F:phosphopantetheine binding"/>
    <property type="evidence" value="ECO:0007669"/>
    <property type="project" value="InterPro"/>
</dbReference>
<evidence type="ECO:0000256" key="2">
    <source>
        <dbReference type="ARBA" id="ARBA00022553"/>
    </source>
</evidence>
<dbReference type="InterPro" id="IPR018201">
    <property type="entry name" value="Ketoacyl_synth_AS"/>
</dbReference>
<dbReference type="Pfam" id="PF00698">
    <property type="entry name" value="Acyl_transf_1"/>
    <property type="match status" value="1"/>
</dbReference>
<dbReference type="PROSITE" id="PS52019">
    <property type="entry name" value="PKS_MFAS_DH"/>
    <property type="match status" value="1"/>
</dbReference>
<dbReference type="InterPro" id="IPR001227">
    <property type="entry name" value="Ac_transferase_dom_sf"/>
</dbReference>
<keyword evidence="10" id="KW-1185">Reference proteome</keyword>
<feature type="active site" description="Proton acceptor; for dehydratase activity" evidence="4">
    <location>
        <position position="1315"/>
    </location>
</feature>
<name>A0A1L9RSF2_ASPWE</name>
<feature type="domain" description="Carrier" evidence="6">
    <location>
        <begin position="1623"/>
        <end position="1704"/>
    </location>
</feature>
<dbReference type="InterPro" id="IPR014031">
    <property type="entry name" value="Ketoacyl_synth_C"/>
</dbReference>
<dbReference type="Pfam" id="PF00975">
    <property type="entry name" value="Thioesterase"/>
    <property type="match status" value="1"/>
</dbReference>
<dbReference type="GO" id="GO:0004312">
    <property type="term" value="F:fatty acid synthase activity"/>
    <property type="evidence" value="ECO:0007669"/>
    <property type="project" value="TreeGrafter"/>
</dbReference>
<dbReference type="Proteomes" id="UP000184383">
    <property type="component" value="Unassembled WGS sequence"/>
</dbReference>
<dbReference type="OrthoDB" id="329835at2759"/>